<accession>A0A8E7DC16</accession>
<feature type="disulfide bond" evidence="13">
    <location>
        <begin position="22"/>
        <end position="37"/>
    </location>
</feature>
<dbReference type="FunFam" id="3.30.20.10:FF:000001">
    <property type="entry name" value="Endochitinase (Chitinase)"/>
    <property type="match status" value="1"/>
</dbReference>
<dbReference type="GO" id="GO:0008061">
    <property type="term" value="F:chitin binding"/>
    <property type="evidence" value="ECO:0007669"/>
    <property type="project" value="UniProtKB-UniRule"/>
</dbReference>
<dbReference type="SMART" id="SM00270">
    <property type="entry name" value="ChtBD1"/>
    <property type="match status" value="1"/>
</dbReference>
<sequence length="321" mass="35272">MKAWIAAIISLSVILGSTAQQCGWQADGALCPDGLCCSRFGWCGATDEYCEQDCQSQCGGGRRPGPPSGVASIISAYQFNQMLHHRDDYSCPARGFYTYDAFITAANSFDGFGTTGSIDTRKREIAAFLGQTSHETTGGGPAAPGGPYSWGYCLKEEQGHPSDYCSFSLRWPCKPGKKYYGRGPMQLSYNYNYGPAGRAIGEDLLADPDLVAWDPIVSFKTAIWYWMTPQFLQKPSCHDVITGHWFPLPTDIIAGRYSGYGTITNIINGGSECGRGEDDRVNDRIGFYKRYCDILRVDPGQHLDCNHQLPFQPKLLPAISV</sequence>
<dbReference type="PANTHER" id="PTHR22595">
    <property type="entry name" value="CHITINASE-RELATED"/>
    <property type="match status" value="1"/>
</dbReference>
<dbReference type="PROSITE" id="PS00026">
    <property type="entry name" value="CHIT_BIND_I_1"/>
    <property type="match status" value="1"/>
</dbReference>
<dbReference type="PANTHER" id="PTHR22595:SF171">
    <property type="entry name" value="BASIC ENDOCHITINASE B"/>
    <property type="match status" value="1"/>
</dbReference>
<dbReference type="Pfam" id="PF00182">
    <property type="entry name" value="Glyco_hydro_19"/>
    <property type="match status" value="1"/>
</dbReference>
<feature type="disulfide bond" evidence="13">
    <location>
        <begin position="36"/>
        <end position="50"/>
    </location>
</feature>
<evidence type="ECO:0000256" key="13">
    <source>
        <dbReference type="PROSITE-ProRule" id="PRU00261"/>
    </source>
</evidence>
<feature type="signal peptide" evidence="14">
    <location>
        <begin position="1"/>
        <end position="19"/>
    </location>
</feature>
<dbReference type="FunFam" id="3.30.60.10:FF:000001">
    <property type="entry name" value="Basic endochitinase"/>
    <property type="match status" value="1"/>
</dbReference>
<evidence type="ECO:0000256" key="14">
    <source>
        <dbReference type="SAM" id="SignalP"/>
    </source>
</evidence>
<feature type="disulfide bond" evidence="13">
    <location>
        <begin position="54"/>
        <end position="58"/>
    </location>
</feature>
<dbReference type="GO" id="GO:0006032">
    <property type="term" value="P:chitin catabolic process"/>
    <property type="evidence" value="ECO:0007669"/>
    <property type="project" value="UniProtKB-KW"/>
</dbReference>
<evidence type="ECO:0000256" key="4">
    <source>
        <dbReference type="ARBA" id="ARBA00022669"/>
    </source>
</evidence>
<dbReference type="GO" id="GO:0016998">
    <property type="term" value="P:cell wall macromolecule catabolic process"/>
    <property type="evidence" value="ECO:0007669"/>
    <property type="project" value="InterPro"/>
</dbReference>
<dbReference type="CDD" id="cd00325">
    <property type="entry name" value="chitinase_GH19"/>
    <property type="match status" value="1"/>
</dbReference>
<protein>
    <recommendedName>
        <fullName evidence="3">chitinase</fullName>
        <ecNumber evidence="3">3.2.1.14</ecNumber>
    </recommendedName>
</protein>
<feature type="chain" id="PRO_5034136228" description="chitinase" evidence="14">
    <location>
        <begin position="20"/>
        <end position="321"/>
    </location>
</feature>
<dbReference type="GO" id="GO:0000272">
    <property type="term" value="P:polysaccharide catabolic process"/>
    <property type="evidence" value="ECO:0007669"/>
    <property type="project" value="UniProtKB-KW"/>
</dbReference>
<feature type="disulfide bond" evidence="13">
    <location>
        <begin position="31"/>
        <end position="43"/>
    </location>
</feature>
<keyword evidence="6 16" id="KW-0378">Hydrolase</keyword>
<evidence type="ECO:0000256" key="2">
    <source>
        <dbReference type="ARBA" id="ARBA00009373"/>
    </source>
</evidence>
<dbReference type="PROSITE" id="PS00773">
    <property type="entry name" value="CHITINASE_19_1"/>
    <property type="match status" value="1"/>
</dbReference>
<dbReference type="PROSITE" id="PS00774">
    <property type="entry name" value="CHITINASE_19_2"/>
    <property type="match status" value="1"/>
</dbReference>
<evidence type="ECO:0000256" key="9">
    <source>
        <dbReference type="ARBA" id="ARBA00023157"/>
    </source>
</evidence>
<comment type="catalytic activity">
    <reaction evidence="1">
        <text>Random endo-hydrolysis of N-acetyl-beta-D-glucosaminide (1-&gt;4)-beta-linkages in chitin and chitodextrins.</text>
        <dbReference type="EC" id="3.2.1.14"/>
    </reaction>
</comment>
<organism evidence="16">
    <name type="scientific">Allium sativum</name>
    <name type="common">Garlic</name>
    <dbReference type="NCBI Taxonomy" id="4682"/>
    <lineage>
        <taxon>Eukaryota</taxon>
        <taxon>Viridiplantae</taxon>
        <taxon>Streptophyta</taxon>
        <taxon>Embryophyta</taxon>
        <taxon>Tracheophyta</taxon>
        <taxon>Spermatophyta</taxon>
        <taxon>Magnoliopsida</taxon>
        <taxon>Liliopsida</taxon>
        <taxon>Asparagales</taxon>
        <taxon>Amaryllidaceae</taxon>
        <taxon>Allioideae</taxon>
        <taxon>Allieae</taxon>
        <taxon>Allium</taxon>
    </lineage>
</organism>
<dbReference type="GO" id="GO:0050832">
    <property type="term" value="P:defense response to fungus"/>
    <property type="evidence" value="ECO:0007669"/>
    <property type="project" value="TreeGrafter"/>
</dbReference>
<dbReference type="EC" id="3.2.1.14" evidence="3"/>
<gene>
    <name evidence="16" type="primary">CHI5</name>
</gene>
<evidence type="ECO:0000256" key="12">
    <source>
        <dbReference type="ARBA" id="ARBA00023326"/>
    </source>
</evidence>
<keyword evidence="9 13" id="KW-1015">Disulfide bond</keyword>
<dbReference type="InterPro" id="IPR016283">
    <property type="entry name" value="Glyco_hydro_19"/>
</dbReference>
<dbReference type="InterPro" id="IPR018371">
    <property type="entry name" value="Chitin-binding_1_CS"/>
</dbReference>
<evidence type="ECO:0000256" key="6">
    <source>
        <dbReference type="ARBA" id="ARBA00022801"/>
    </source>
</evidence>
<evidence type="ECO:0000256" key="10">
    <source>
        <dbReference type="ARBA" id="ARBA00023277"/>
    </source>
</evidence>
<dbReference type="InterPro" id="IPR001002">
    <property type="entry name" value="Chitin-bd_1"/>
</dbReference>
<evidence type="ECO:0000313" key="16">
    <source>
        <dbReference type="EMBL" id="QVU21313.1"/>
    </source>
</evidence>
<keyword evidence="10" id="KW-0119">Carbohydrate metabolism</keyword>
<evidence type="ECO:0000256" key="5">
    <source>
        <dbReference type="ARBA" id="ARBA00022729"/>
    </source>
</evidence>
<dbReference type="GO" id="GO:0008843">
    <property type="term" value="F:endochitinase activity"/>
    <property type="evidence" value="ECO:0007669"/>
    <property type="project" value="UniProtKB-EC"/>
</dbReference>
<keyword evidence="8" id="KW-0146">Chitin degradation</keyword>
<evidence type="ECO:0000256" key="7">
    <source>
        <dbReference type="ARBA" id="ARBA00022821"/>
    </source>
</evidence>
<keyword evidence="4 13" id="KW-0147">Chitin-binding</keyword>
<keyword evidence="11 16" id="KW-0326">Glycosidase</keyword>
<keyword evidence="5 14" id="KW-0732">Signal</keyword>
<reference evidence="16" key="1">
    <citation type="journal article" date="2021" name="Plants (Basel)">
        <title>Genome-Wide Identification and Expression of Chitinase Class I Genes in Garlic (Allium sativum L.) Cultivars Resistant and Susceptible to Fusarium proliferatum.</title>
        <authorList>
            <person name="Filyushin M.A."/>
            <person name="Anisimova O.K."/>
            <person name="Kochieva E.Z."/>
            <person name="Shchennikova A.V."/>
        </authorList>
    </citation>
    <scope>NUCLEOTIDE SEQUENCE</scope>
</reference>
<evidence type="ECO:0000256" key="8">
    <source>
        <dbReference type="ARBA" id="ARBA00023024"/>
    </source>
</evidence>
<keyword evidence="12" id="KW-0624">Polysaccharide degradation</keyword>
<evidence type="ECO:0000256" key="3">
    <source>
        <dbReference type="ARBA" id="ARBA00012729"/>
    </source>
</evidence>
<name>A0A8E7DC16_ALLSA</name>
<keyword evidence="7" id="KW-0611">Plant defense</keyword>
<dbReference type="EMBL" id="MW770896">
    <property type="protein sequence ID" value="QVU21313.1"/>
    <property type="molecule type" value="Genomic_DNA"/>
</dbReference>
<evidence type="ECO:0000259" key="15">
    <source>
        <dbReference type="PROSITE" id="PS50941"/>
    </source>
</evidence>
<feature type="domain" description="Chitin-binding type-1" evidence="15">
    <location>
        <begin position="19"/>
        <end position="60"/>
    </location>
</feature>
<evidence type="ECO:0000256" key="11">
    <source>
        <dbReference type="ARBA" id="ARBA00023295"/>
    </source>
</evidence>
<dbReference type="PROSITE" id="PS50941">
    <property type="entry name" value="CHIT_BIND_I_2"/>
    <property type="match status" value="1"/>
</dbReference>
<dbReference type="InterPro" id="IPR000726">
    <property type="entry name" value="Glyco_hydro_19_cat"/>
</dbReference>
<dbReference type="PIRSF" id="PIRSF001060">
    <property type="entry name" value="Endochitinase"/>
    <property type="match status" value="1"/>
</dbReference>
<evidence type="ECO:0000256" key="1">
    <source>
        <dbReference type="ARBA" id="ARBA00000822"/>
    </source>
</evidence>
<comment type="similarity">
    <text evidence="2">Belongs to the glycosyl hydrolase 19 family. Chitinase class I subfamily.</text>
</comment>
<proteinExistence type="inferred from homology"/>
<dbReference type="Pfam" id="PF00187">
    <property type="entry name" value="Chitin_bind_1"/>
    <property type="match status" value="1"/>
</dbReference>
<dbReference type="AlphaFoldDB" id="A0A8E7DC16"/>
<dbReference type="CDD" id="cd06921">
    <property type="entry name" value="ChtBD1_GH19_hevein"/>
    <property type="match status" value="1"/>
</dbReference>